<comment type="subcellular location">
    <subcellularLocation>
        <location evidence="1">Membrane</location>
        <topology evidence="1">Multi-pass membrane protein</topology>
    </subcellularLocation>
</comment>
<name>A0A8J3ECT7_9PROT</name>
<evidence type="ECO:0000256" key="2">
    <source>
        <dbReference type="ARBA" id="ARBA00009694"/>
    </source>
</evidence>
<keyword evidence="3 6" id="KW-0812">Transmembrane</keyword>
<sequence length="120" mass="12115">MHRLWLAFGALFGLAAVALSAWAAHGLPQRIGAARMAAVQNALTMQGWHALALLATGLLAEGRGGLADAAGAAFVLGVLVFCGAVYAGAFGVAGVGRFAPYGGATLMLGWALLLLAAIRR</sequence>
<dbReference type="Proteomes" id="UP000597507">
    <property type="component" value="Unassembled WGS sequence"/>
</dbReference>
<evidence type="ECO:0000256" key="1">
    <source>
        <dbReference type="ARBA" id="ARBA00004141"/>
    </source>
</evidence>
<keyword evidence="7" id="KW-0732">Signal</keyword>
<feature type="transmembrane region" description="Helical" evidence="6">
    <location>
        <begin position="98"/>
        <end position="118"/>
    </location>
</feature>
<evidence type="ECO:0000313" key="9">
    <source>
        <dbReference type="Proteomes" id="UP000597507"/>
    </source>
</evidence>
<keyword evidence="5 6" id="KW-0472">Membrane</keyword>
<comment type="caution">
    <text evidence="8">The sequence shown here is derived from an EMBL/GenBank/DDBJ whole genome shotgun (WGS) entry which is preliminary data.</text>
</comment>
<reference evidence="8 9" key="1">
    <citation type="journal article" date="2014" name="Int. J. Syst. Evol. Microbiol.">
        <title>Complete genome sequence of Corynebacterium casei LMG S-19264T (=DSM 44701T), isolated from a smear-ripened cheese.</title>
        <authorList>
            <consortium name="US DOE Joint Genome Institute (JGI-PGF)"/>
            <person name="Walter F."/>
            <person name="Albersmeier A."/>
            <person name="Kalinowski J."/>
            <person name="Ruckert C."/>
        </authorList>
    </citation>
    <scope>NUCLEOTIDE SEQUENCE [LARGE SCALE GENOMIC DNA]</scope>
    <source>
        <strain evidence="8 9">CGMCC 1.16330</strain>
    </source>
</reference>
<dbReference type="PANTHER" id="PTHR43461">
    <property type="entry name" value="TRANSMEMBRANE PROTEIN 256"/>
    <property type="match status" value="1"/>
</dbReference>
<feature type="chain" id="PRO_5035157906" description="DUF423 domain-containing protein" evidence="7">
    <location>
        <begin position="24"/>
        <end position="120"/>
    </location>
</feature>
<evidence type="ECO:0008006" key="10">
    <source>
        <dbReference type="Google" id="ProtNLM"/>
    </source>
</evidence>
<dbReference type="RefSeq" id="WP_188903675.1">
    <property type="nucleotide sequence ID" value="NZ_BMKS01000020.1"/>
</dbReference>
<dbReference type="EMBL" id="BMKS01000020">
    <property type="protein sequence ID" value="GGG49527.1"/>
    <property type="molecule type" value="Genomic_DNA"/>
</dbReference>
<feature type="transmembrane region" description="Helical" evidence="6">
    <location>
        <begin position="42"/>
        <end position="60"/>
    </location>
</feature>
<dbReference type="GO" id="GO:0005886">
    <property type="term" value="C:plasma membrane"/>
    <property type="evidence" value="ECO:0007669"/>
    <property type="project" value="TreeGrafter"/>
</dbReference>
<organism evidence="8 9">
    <name type="scientific">Caldovatus sediminis</name>
    <dbReference type="NCBI Taxonomy" id="2041189"/>
    <lineage>
        <taxon>Bacteria</taxon>
        <taxon>Pseudomonadati</taxon>
        <taxon>Pseudomonadota</taxon>
        <taxon>Alphaproteobacteria</taxon>
        <taxon>Acetobacterales</taxon>
        <taxon>Roseomonadaceae</taxon>
        <taxon>Caldovatus</taxon>
    </lineage>
</organism>
<keyword evidence="9" id="KW-1185">Reference proteome</keyword>
<keyword evidence="4 6" id="KW-1133">Transmembrane helix</keyword>
<evidence type="ECO:0000256" key="4">
    <source>
        <dbReference type="ARBA" id="ARBA00022989"/>
    </source>
</evidence>
<evidence type="ECO:0000256" key="3">
    <source>
        <dbReference type="ARBA" id="ARBA00022692"/>
    </source>
</evidence>
<dbReference type="AlphaFoldDB" id="A0A8J3ECT7"/>
<evidence type="ECO:0000313" key="8">
    <source>
        <dbReference type="EMBL" id="GGG49527.1"/>
    </source>
</evidence>
<dbReference type="PANTHER" id="PTHR43461:SF1">
    <property type="entry name" value="TRANSMEMBRANE PROTEIN 256"/>
    <property type="match status" value="1"/>
</dbReference>
<dbReference type="Pfam" id="PF04241">
    <property type="entry name" value="DUF423"/>
    <property type="match status" value="1"/>
</dbReference>
<dbReference type="InterPro" id="IPR006696">
    <property type="entry name" value="DUF423"/>
</dbReference>
<feature type="transmembrane region" description="Helical" evidence="6">
    <location>
        <begin position="72"/>
        <end position="92"/>
    </location>
</feature>
<evidence type="ECO:0000256" key="5">
    <source>
        <dbReference type="ARBA" id="ARBA00023136"/>
    </source>
</evidence>
<feature type="signal peptide" evidence="7">
    <location>
        <begin position="1"/>
        <end position="23"/>
    </location>
</feature>
<proteinExistence type="inferred from homology"/>
<evidence type="ECO:0000256" key="7">
    <source>
        <dbReference type="SAM" id="SignalP"/>
    </source>
</evidence>
<comment type="similarity">
    <text evidence="2">Belongs to the UPF0382 family.</text>
</comment>
<evidence type="ECO:0000256" key="6">
    <source>
        <dbReference type="SAM" id="Phobius"/>
    </source>
</evidence>
<gene>
    <name evidence="8" type="ORF">GCM10010964_41010</name>
</gene>
<accession>A0A8J3ECT7</accession>
<protein>
    <recommendedName>
        <fullName evidence="10">DUF423 domain-containing protein</fullName>
    </recommendedName>
</protein>